<proteinExistence type="predicted"/>
<feature type="signal peptide" evidence="1">
    <location>
        <begin position="1"/>
        <end position="19"/>
    </location>
</feature>
<evidence type="ECO:0000256" key="1">
    <source>
        <dbReference type="SAM" id="SignalP"/>
    </source>
</evidence>
<dbReference type="EMBL" id="JAAAJB010000417">
    <property type="protein sequence ID" value="KAG0256261.1"/>
    <property type="molecule type" value="Genomic_DNA"/>
</dbReference>
<comment type="caution">
    <text evidence="2">The sequence shown here is derived from an EMBL/GenBank/DDBJ whole genome shotgun (WGS) entry which is preliminary data.</text>
</comment>
<keyword evidence="1" id="KW-0732">Signal</keyword>
<keyword evidence="3" id="KW-1185">Reference proteome</keyword>
<organism evidence="2 3">
    <name type="scientific">Actinomortierella ambigua</name>
    <dbReference type="NCBI Taxonomy" id="1343610"/>
    <lineage>
        <taxon>Eukaryota</taxon>
        <taxon>Fungi</taxon>
        <taxon>Fungi incertae sedis</taxon>
        <taxon>Mucoromycota</taxon>
        <taxon>Mortierellomycotina</taxon>
        <taxon>Mortierellomycetes</taxon>
        <taxon>Mortierellales</taxon>
        <taxon>Mortierellaceae</taxon>
        <taxon>Actinomortierella</taxon>
    </lineage>
</organism>
<name>A0A9P6Q0F4_9FUNG</name>
<dbReference type="AlphaFoldDB" id="A0A9P6Q0F4"/>
<protein>
    <submittedName>
        <fullName evidence="2">Uncharacterized protein</fullName>
    </submittedName>
</protein>
<reference evidence="2" key="1">
    <citation type="journal article" date="2020" name="Fungal Divers.">
        <title>Resolving the Mortierellaceae phylogeny through synthesis of multi-gene phylogenetics and phylogenomics.</title>
        <authorList>
            <person name="Vandepol N."/>
            <person name="Liber J."/>
            <person name="Desiro A."/>
            <person name="Na H."/>
            <person name="Kennedy M."/>
            <person name="Barry K."/>
            <person name="Grigoriev I.V."/>
            <person name="Miller A.N."/>
            <person name="O'Donnell K."/>
            <person name="Stajich J.E."/>
            <person name="Bonito G."/>
        </authorList>
    </citation>
    <scope>NUCLEOTIDE SEQUENCE</scope>
    <source>
        <strain evidence="2">BC1065</strain>
    </source>
</reference>
<feature type="chain" id="PRO_5040346726" evidence="1">
    <location>
        <begin position="20"/>
        <end position="101"/>
    </location>
</feature>
<accession>A0A9P6Q0F4</accession>
<evidence type="ECO:0000313" key="3">
    <source>
        <dbReference type="Proteomes" id="UP000807716"/>
    </source>
</evidence>
<gene>
    <name evidence="2" type="ORF">DFQ27_005798</name>
</gene>
<sequence length="101" mass="10977">MKFRLPVAVACMIAKAVSALTIVNHTPAEIHVSVSVNAELWGGAISFYDILPGDSESWGRSHWQIATILRDDTGTTEVMVVKPTETYDIGSGNTEALFLQQ</sequence>
<dbReference type="OrthoDB" id="2439937at2759"/>
<dbReference type="Proteomes" id="UP000807716">
    <property type="component" value="Unassembled WGS sequence"/>
</dbReference>
<evidence type="ECO:0000313" key="2">
    <source>
        <dbReference type="EMBL" id="KAG0256261.1"/>
    </source>
</evidence>